<dbReference type="Proteomes" id="UP000826195">
    <property type="component" value="Unassembled WGS sequence"/>
</dbReference>
<evidence type="ECO:0000313" key="2">
    <source>
        <dbReference type="Proteomes" id="UP000826195"/>
    </source>
</evidence>
<gene>
    <name evidence="1" type="ORF">KQX54_013511</name>
</gene>
<sequence>MAIKKFVLIKRVNNDREEIIRSKKVYLQALVAGSIKYTQLTELEYIDENQKFVLFNERKKIIQIQILANEDSEEDLLPLCSNNKRPTIRKNYSDSPVATKVSKRVHDKAEEEDCIREKKRLSDAKQHVVESSDHLYLSDPEILKRPTEIPREDFQQPQIWNNTPVLSGKKRYAGL</sequence>
<name>A0AAV7HX20_COTGL</name>
<evidence type="ECO:0000313" key="1">
    <source>
        <dbReference type="EMBL" id="KAH0549754.1"/>
    </source>
</evidence>
<proteinExistence type="predicted"/>
<keyword evidence="2" id="KW-1185">Reference proteome</keyword>
<accession>A0AAV7HX20</accession>
<dbReference type="AlphaFoldDB" id="A0AAV7HX20"/>
<reference evidence="1 2" key="1">
    <citation type="journal article" date="2021" name="J. Hered.">
        <title>A chromosome-level genome assembly of the parasitoid wasp, Cotesia glomerata (Hymenoptera: Braconidae).</title>
        <authorList>
            <person name="Pinto B.J."/>
            <person name="Weis J.J."/>
            <person name="Gamble T."/>
            <person name="Ode P.J."/>
            <person name="Paul R."/>
            <person name="Zaspel J.M."/>
        </authorList>
    </citation>
    <scope>NUCLEOTIDE SEQUENCE [LARGE SCALE GENOMIC DNA]</scope>
    <source>
        <strain evidence="1">CgM1</strain>
    </source>
</reference>
<dbReference type="EMBL" id="JAHXZJ010001864">
    <property type="protein sequence ID" value="KAH0549754.1"/>
    <property type="molecule type" value="Genomic_DNA"/>
</dbReference>
<comment type="caution">
    <text evidence="1">The sequence shown here is derived from an EMBL/GenBank/DDBJ whole genome shotgun (WGS) entry which is preliminary data.</text>
</comment>
<protein>
    <submittedName>
        <fullName evidence="1">Uncharacterized protein</fullName>
    </submittedName>
</protein>
<organism evidence="1 2">
    <name type="scientific">Cotesia glomerata</name>
    <name type="common">Lepidopteran parasitic wasp</name>
    <name type="synonym">Apanteles glomeratus</name>
    <dbReference type="NCBI Taxonomy" id="32391"/>
    <lineage>
        <taxon>Eukaryota</taxon>
        <taxon>Metazoa</taxon>
        <taxon>Ecdysozoa</taxon>
        <taxon>Arthropoda</taxon>
        <taxon>Hexapoda</taxon>
        <taxon>Insecta</taxon>
        <taxon>Pterygota</taxon>
        <taxon>Neoptera</taxon>
        <taxon>Endopterygota</taxon>
        <taxon>Hymenoptera</taxon>
        <taxon>Apocrita</taxon>
        <taxon>Ichneumonoidea</taxon>
        <taxon>Braconidae</taxon>
        <taxon>Microgastrinae</taxon>
        <taxon>Cotesia</taxon>
    </lineage>
</organism>